<gene>
    <name evidence="2" type="ORF">GpSGHVEth174</name>
</gene>
<name>A0A110AQI0_GHVS</name>
<evidence type="ECO:0000313" key="3">
    <source>
        <dbReference type="Proteomes" id="UP000282469"/>
    </source>
</evidence>
<sequence>MEQLNLDCYLEIFKYLDIISLSNVSQVTDTFKDIVKYKMRNKHVPIDRYINELEFDAWTRISTVYGCRLEISNYDLFKTIIDGRNFPSMSRLFILFTTTDLVHFNVAKNFTNLRHLKLMRSSATVCLKDLIHFKNLLSLRIMCRICCTKEDAILLFSTLNLKVFHLNLLFSNNMCLVEYMFLCPSIKFLSIEYLCCFVNIHITMNRLINKICTNMPNLKFLNIFEIEALLAVIKQFLYCIDRIDIYKSEYLIYFDSQPRRHTSDELLLMSWPLVTAPSSLVINFNGTHDISILRILNYLSDKVTSIIMTVPIPRFLIFSKLKTLKIYCPVEFKWIARQTALEKLVFLNFPIEPQSYFKQLDLYLNKPITVYLKNVINSSTLDCNCLKNINVIINE</sequence>
<feature type="domain" description="F-box" evidence="1">
    <location>
        <begin position="2"/>
        <end position="40"/>
    </location>
</feature>
<dbReference type="Pfam" id="PF00646">
    <property type="entry name" value="F-box"/>
    <property type="match status" value="1"/>
</dbReference>
<proteinExistence type="predicted"/>
<reference evidence="2 3" key="1">
    <citation type="journal article" date="2016" name="J. Gen. Virol.">
        <title>Comprehensive annotation of Glossina pallidipes salivary gland hypertrophy virus from Ethiopian tsetse flies: a proteogenomics approach.</title>
        <authorList>
            <person name="Abd-Alla A.M."/>
            <person name="Kariithi H.M."/>
            <person name="Cousserans F."/>
            <person name="Parker N.J."/>
            <person name="Ince I.A."/>
            <person name="Scully E.D."/>
            <person name="Boeren S."/>
            <person name="Geib S.M."/>
            <person name="Mekonnen S."/>
            <person name="Vlak J.M."/>
            <person name="Parker A.G."/>
            <person name="Vreysen M.J."/>
            <person name="Bergoin M."/>
        </authorList>
    </citation>
    <scope>NUCLEOTIDE SEQUENCE [LARGE SCALE GENOMIC DNA]</scope>
    <source>
        <strain evidence="2 3">Ethiopian</strain>
    </source>
</reference>
<evidence type="ECO:0000259" key="1">
    <source>
        <dbReference type="Pfam" id="PF00646"/>
    </source>
</evidence>
<dbReference type="Proteomes" id="UP000282469">
    <property type="component" value="Segment"/>
</dbReference>
<accession>A0A110AQI0</accession>
<organismHost>
    <name type="scientific">Glossina</name>
    <name type="common">tsetse flies</name>
    <dbReference type="NCBI Taxonomy" id="7393"/>
</organismHost>
<protein>
    <submittedName>
        <fullName evidence="2">Putative surface protein</fullName>
    </submittedName>
</protein>
<dbReference type="EMBL" id="KU050077">
    <property type="protein sequence ID" value="AMB48778.1"/>
    <property type="molecule type" value="Genomic_DNA"/>
</dbReference>
<evidence type="ECO:0000313" key="2">
    <source>
        <dbReference type="EMBL" id="AMB48778.1"/>
    </source>
</evidence>
<organism evidence="2 3">
    <name type="scientific">Glossina hytrovirus (isolate Glossina pallidipes/Ethiopia/Seibersdorf/-)</name>
    <name type="common">GHV</name>
    <dbReference type="NCBI Taxonomy" id="379529"/>
    <lineage>
        <taxon>Viruses</taxon>
        <taxon>Viruses incertae sedis</taxon>
        <taxon>Naldaviricetes</taxon>
        <taxon>Lefavirales</taxon>
        <taxon>Hytrosaviridae</taxon>
        <taxon>Glossinavirus</taxon>
        <taxon>Glossinavirus glopallidipedis</taxon>
    </lineage>
</organism>
<dbReference type="InterPro" id="IPR001810">
    <property type="entry name" value="F-box_dom"/>
</dbReference>